<accession>A0A927N0Q2</accession>
<dbReference type="Proteomes" id="UP000638648">
    <property type="component" value="Unassembled WGS sequence"/>
</dbReference>
<dbReference type="AlphaFoldDB" id="A0A927N0Q2"/>
<evidence type="ECO:0000313" key="2">
    <source>
        <dbReference type="Proteomes" id="UP000638648"/>
    </source>
</evidence>
<comment type="caution">
    <text evidence="1">The sequence shown here is derived from an EMBL/GenBank/DDBJ whole genome shotgun (WGS) entry which is preliminary data.</text>
</comment>
<sequence>MARRNISIPDALVERLDRMRDRINVSRVCAVALERELRILEGQARGLDVDESKVGRLVERLRSQQSEKDRWYRRGQRDGETWVQETASLHELAAFEDDWAELEQIDVADFDPEDIEGWDDELPEAFQTDELLRQPPLFRAAYVLGWYAGVHGLWRAARARL</sequence>
<name>A0A927N0Q2_9ACTN</name>
<keyword evidence="2" id="KW-1185">Reference proteome</keyword>
<dbReference type="RefSeq" id="WP_192750686.1">
    <property type="nucleotide sequence ID" value="NZ_BAABJL010000147.1"/>
</dbReference>
<evidence type="ECO:0000313" key="1">
    <source>
        <dbReference type="EMBL" id="MBE1606580.1"/>
    </source>
</evidence>
<protein>
    <submittedName>
        <fullName evidence="1">Post-segregation antitoxin (Ccd killing protein)</fullName>
    </submittedName>
</protein>
<reference evidence="1" key="1">
    <citation type="submission" date="2020-10" db="EMBL/GenBank/DDBJ databases">
        <title>Sequencing the genomes of 1000 actinobacteria strains.</title>
        <authorList>
            <person name="Klenk H.-P."/>
        </authorList>
    </citation>
    <scope>NUCLEOTIDE SEQUENCE</scope>
    <source>
        <strain evidence="1">DSM 45354</strain>
    </source>
</reference>
<gene>
    <name evidence="1" type="ORF">HEB94_003428</name>
</gene>
<dbReference type="EMBL" id="JADBEM010000001">
    <property type="protein sequence ID" value="MBE1606580.1"/>
    <property type="molecule type" value="Genomic_DNA"/>
</dbReference>
<organism evidence="1 2">
    <name type="scientific">Actinopolymorpha pittospori</name>
    <dbReference type="NCBI Taxonomy" id="648752"/>
    <lineage>
        <taxon>Bacteria</taxon>
        <taxon>Bacillati</taxon>
        <taxon>Actinomycetota</taxon>
        <taxon>Actinomycetes</taxon>
        <taxon>Propionibacteriales</taxon>
        <taxon>Actinopolymorphaceae</taxon>
        <taxon>Actinopolymorpha</taxon>
    </lineage>
</organism>
<proteinExistence type="predicted"/>